<evidence type="ECO:0000313" key="7">
    <source>
        <dbReference type="EMBL" id="PMS19653.1"/>
    </source>
</evidence>
<keyword evidence="3" id="KW-0997">Cell inner membrane</keyword>
<accession>A0A2N7VR84</accession>
<keyword evidence="4" id="KW-0547">Nucleotide-binding</keyword>
<organism evidence="7 8">
    <name type="scientific">Trinickia dabaoshanensis</name>
    <dbReference type="NCBI Taxonomy" id="564714"/>
    <lineage>
        <taxon>Bacteria</taxon>
        <taxon>Pseudomonadati</taxon>
        <taxon>Pseudomonadota</taxon>
        <taxon>Betaproteobacteria</taxon>
        <taxon>Burkholderiales</taxon>
        <taxon>Burkholderiaceae</taxon>
        <taxon>Trinickia</taxon>
    </lineage>
</organism>
<keyword evidence="2" id="KW-1003">Cell membrane</keyword>
<dbReference type="Gene3D" id="3.40.50.300">
    <property type="entry name" value="P-loop containing nucleotide triphosphate hydrolases"/>
    <property type="match status" value="1"/>
</dbReference>
<dbReference type="GO" id="GO:0005524">
    <property type="term" value="F:ATP binding"/>
    <property type="evidence" value="ECO:0007669"/>
    <property type="project" value="UniProtKB-KW"/>
</dbReference>
<dbReference type="InterPro" id="IPR015854">
    <property type="entry name" value="ABC_transpr_LolD-like"/>
</dbReference>
<dbReference type="PROSITE" id="PS50893">
    <property type="entry name" value="ABC_TRANSPORTER_2"/>
    <property type="match status" value="1"/>
</dbReference>
<dbReference type="AlphaFoldDB" id="A0A2N7VR84"/>
<keyword evidence="5 7" id="KW-0067">ATP-binding</keyword>
<keyword evidence="3" id="KW-0472">Membrane</keyword>
<reference evidence="7 8" key="1">
    <citation type="submission" date="2018-01" db="EMBL/GenBank/DDBJ databases">
        <title>Whole genome analyses suggest that Burkholderia sensu lato contains two further novel genera in the rhizoxinica-symbiotica group Mycetohabitans gen. nov., and Trinickia gen. nov.: implications for the evolution of diazotrophy and nodulation in the Burkholderiaceae.</title>
        <authorList>
            <person name="Estrada-de los Santos P."/>
            <person name="Palmer M."/>
            <person name="Chavez-Ramirez B."/>
            <person name="Beukes C."/>
            <person name="Steenkamp E.T."/>
            <person name="Hirsch A.M."/>
            <person name="Manyaka P."/>
            <person name="Maluk M."/>
            <person name="Lafos M."/>
            <person name="Crook M."/>
            <person name="Gross E."/>
            <person name="Simon M.F."/>
            <person name="Bueno dos Reis Junior F."/>
            <person name="Poole P.S."/>
            <person name="Venter S.N."/>
            <person name="James E.K."/>
        </authorList>
    </citation>
    <scope>NUCLEOTIDE SEQUENCE [LARGE SCALE GENOMIC DNA]</scope>
    <source>
        <strain evidence="7 8">GIMN1.004</strain>
    </source>
</reference>
<evidence type="ECO:0000256" key="5">
    <source>
        <dbReference type="ARBA" id="ARBA00022840"/>
    </source>
</evidence>
<dbReference type="InterPro" id="IPR003593">
    <property type="entry name" value="AAA+_ATPase"/>
</dbReference>
<evidence type="ECO:0000256" key="4">
    <source>
        <dbReference type="ARBA" id="ARBA00022741"/>
    </source>
</evidence>
<comment type="similarity">
    <text evidence="1">Belongs to the ABC transporter superfamily.</text>
</comment>
<evidence type="ECO:0000256" key="2">
    <source>
        <dbReference type="ARBA" id="ARBA00022475"/>
    </source>
</evidence>
<dbReference type="PANTHER" id="PTHR24220:SF689">
    <property type="entry name" value="LIPOPROTEIN-RELEASING SYSTEM ATP-BINDING PROTEIN LOLD"/>
    <property type="match status" value="1"/>
</dbReference>
<dbReference type="Proteomes" id="UP000235616">
    <property type="component" value="Unassembled WGS sequence"/>
</dbReference>
<dbReference type="GO" id="GO:0005886">
    <property type="term" value="C:plasma membrane"/>
    <property type="evidence" value="ECO:0007669"/>
    <property type="project" value="TreeGrafter"/>
</dbReference>
<comment type="caution">
    <text evidence="7">The sequence shown here is derived from an EMBL/GenBank/DDBJ whole genome shotgun (WGS) entry which is preliminary data.</text>
</comment>
<dbReference type="EMBL" id="PNYA01000010">
    <property type="protein sequence ID" value="PMS19653.1"/>
    <property type="molecule type" value="Genomic_DNA"/>
</dbReference>
<dbReference type="PROSITE" id="PS00211">
    <property type="entry name" value="ABC_TRANSPORTER_1"/>
    <property type="match status" value="1"/>
</dbReference>
<dbReference type="SMART" id="SM00382">
    <property type="entry name" value="AAA"/>
    <property type="match status" value="1"/>
</dbReference>
<dbReference type="InterPro" id="IPR027417">
    <property type="entry name" value="P-loop_NTPase"/>
</dbReference>
<dbReference type="InterPro" id="IPR003439">
    <property type="entry name" value="ABC_transporter-like_ATP-bd"/>
</dbReference>
<dbReference type="PANTHER" id="PTHR24220">
    <property type="entry name" value="IMPORT ATP-BINDING PROTEIN"/>
    <property type="match status" value="1"/>
</dbReference>
<evidence type="ECO:0000259" key="6">
    <source>
        <dbReference type="PROSITE" id="PS50893"/>
    </source>
</evidence>
<name>A0A2N7VR84_9BURK</name>
<proteinExistence type="inferred from homology"/>
<dbReference type="RefSeq" id="WP_102645727.1">
    <property type="nucleotide sequence ID" value="NZ_PNYA01000010.1"/>
</dbReference>
<dbReference type="OrthoDB" id="9097991at2"/>
<sequence>MSINGNSSRTPSGGAEARPLEAFELYRFYHAGEDETAALRGVSLQIHAGEFVALTGPSGSGKSTLLACLAGLDEPDGGHVEVMGLRMSRRPEAVRAALRARHIGILMQSENLFDHLTVEANMKFQMSLAGQIEPKTIDGLLDTVGLAPRRHARPSQLSGGEAARAGLAVALSANPHVLLADEPTAEVDAATEAAILAHLLDRCRGGAAVLIATHSSALAAQAHRLLRIRDGRLIHD</sequence>
<dbReference type="InterPro" id="IPR017871">
    <property type="entry name" value="ABC_transporter-like_CS"/>
</dbReference>
<keyword evidence="8" id="KW-1185">Reference proteome</keyword>
<evidence type="ECO:0000256" key="3">
    <source>
        <dbReference type="ARBA" id="ARBA00022519"/>
    </source>
</evidence>
<dbReference type="SUPFAM" id="SSF52540">
    <property type="entry name" value="P-loop containing nucleoside triphosphate hydrolases"/>
    <property type="match status" value="1"/>
</dbReference>
<dbReference type="GO" id="GO:0016887">
    <property type="term" value="F:ATP hydrolysis activity"/>
    <property type="evidence" value="ECO:0007669"/>
    <property type="project" value="InterPro"/>
</dbReference>
<protein>
    <submittedName>
        <fullName evidence="7">ABC transporter ATP-binding protein</fullName>
    </submittedName>
</protein>
<evidence type="ECO:0000313" key="8">
    <source>
        <dbReference type="Proteomes" id="UP000235616"/>
    </source>
</evidence>
<dbReference type="Pfam" id="PF00005">
    <property type="entry name" value="ABC_tran"/>
    <property type="match status" value="1"/>
</dbReference>
<dbReference type="GO" id="GO:0022857">
    <property type="term" value="F:transmembrane transporter activity"/>
    <property type="evidence" value="ECO:0007669"/>
    <property type="project" value="TreeGrafter"/>
</dbReference>
<gene>
    <name evidence="7" type="ORF">C0Z18_12430</name>
</gene>
<feature type="domain" description="ABC transporter" evidence="6">
    <location>
        <begin position="20"/>
        <end position="234"/>
    </location>
</feature>
<evidence type="ECO:0000256" key="1">
    <source>
        <dbReference type="ARBA" id="ARBA00005417"/>
    </source>
</evidence>